<comment type="caution">
    <text evidence="3">The sequence shown here is derived from an EMBL/GenBank/DDBJ whole genome shotgun (WGS) entry which is preliminary data.</text>
</comment>
<accession>A0A9Q3J1J4</accession>
<feature type="compositionally biased region" description="Polar residues" evidence="1">
    <location>
        <begin position="132"/>
        <end position="146"/>
    </location>
</feature>
<reference evidence="3" key="1">
    <citation type="submission" date="2021-03" db="EMBL/GenBank/DDBJ databases">
        <title>Draft genome sequence of rust myrtle Austropuccinia psidii MF-1, a brazilian biotype.</title>
        <authorList>
            <person name="Quecine M.C."/>
            <person name="Pachon D.M.R."/>
            <person name="Bonatelli M.L."/>
            <person name="Correr F.H."/>
            <person name="Franceschini L.M."/>
            <person name="Leite T.F."/>
            <person name="Margarido G.R.A."/>
            <person name="Almeida C.A."/>
            <person name="Ferrarezi J.A."/>
            <person name="Labate C.A."/>
        </authorList>
    </citation>
    <scope>NUCLEOTIDE SEQUENCE</scope>
    <source>
        <strain evidence="3">MF-1</strain>
    </source>
</reference>
<feature type="chain" id="PRO_5040284569" evidence="2">
    <location>
        <begin position="16"/>
        <end position="161"/>
    </location>
</feature>
<feature type="region of interest" description="Disordered" evidence="1">
    <location>
        <begin position="124"/>
        <end position="161"/>
    </location>
</feature>
<evidence type="ECO:0000313" key="3">
    <source>
        <dbReference type="EMBL" id="MBW0553888.1"/>
    </source>
</evidence>
<keyword evidence="4" id="KW-1185">Reference proteome</keyword>
<evidence type="ECO:0000256" key="1">
    <source>
        <dbReference type="SAM" id="MobiDB-lite"/>
    </source>
</evidence>
<organism evidence="3 4">
    <name type="scientific">Austropuccinia psidii MF-1</name>
    <dbReference type="NCBI Taxonomy" id="1389203"/>
    <lineage>
        <taxon>Eukaryota</taxon>
        <taxon>Fungi</taxon>
        <taxon>Dikarya</taxon>
        <taxon>Basidiomycota</taxon>
        <taxon>Pucciniomycotina</taxon>
        <taxon>Pucciniomycetes</taxon>
        <taxon>Pucciniales</taxon>
        <taxon>Sphaerophragmiaceae</taxon>
        <taxon>Austropuccinia</taxon>
    </lineage>
</organism>
<protein>
    <submittedName>
        <fullName evidence="3">Uncharacterized protein</fullName>
    </submittedName>
</protein>
<name>A0A9Q3J1J4_9BASI</name>
<evidence type="ECO:0000313" key="4">
    <source>
        <dbReference type="Proteomes" id="UP000765509"/>
    </source>
</evidence>
<proteinExistence type="predicted"/>
<keyword evidence="2" id="KW-0732">Signal</keyword>
<sequence length="161" mass="18013">MSALLVLFQCESCIANIFTDTNGNETHGKLITQKSKQRHNQRCQSAFQLFPHCTHRSSLRNHLTHDLGTNTEEDIESDHTSSLMHTSRGSQTEADSAPFLCKHGCHFHCMVEFLLQLEPGKMLDGQEPFASDPQTPTETENESISFTLGPMYSDQNGSTNL</sequence>
<evidence type="ECO:0000256" key="2">
    <source>
        <dbReference type="SAM" id="SignalP"/>
    </source>
</evidence>
<dbReference type="EMBL" id="AVOT02060401">
    <property type="protein sequence ID" value="MBW0553888.1"/>
    <property type="molecule type" value="Genomic_DNA"/>
</dbReference>
<dbReference type="Proteomes" id="UP000765509">
    <property type="component" value="Unassembled WGS sequence"/>
</dbReference>
<gene>
    <name evidence="3" type="ORF">O181_093603</name>
</gene>
<feature type="signal peptide" evidence="2">
    <location>
        <begin position="1"/>
        <end position="15"/>
    </location>
</feature>
<dbReference type="AlphaFoldDB" id="A0A9Q3J1J4"/>